<evidence type="ECO:0000313" key="2">
    <source>
        <dbReference type="EMBL" id="PWJ45016.1"/>
    </source>
</evidence>
<reference evidence="2 3" key="1">
    <citation type="submission" date="2018-03" db="EMBL/GenBank/DDBJ databases">
        <title>Genomic Encyclopedia of Archaeal and Bacterial Type Strains, Phase II (KMG-II): from individual species to whole genera.</title>
        <authorList>
            <person name="Goeker M."/>
        </authorList>
    </citation>
    <scope>NUCLEOTIDE SEQUENCE [LARGE SCALE GENOMIC DNA]</scope>
    <source>
        <strain evidence="2 3">DSM 28229</strain>
    </source>
</reference>
<evidence type="ECO:0000313" key="3">
    <source>
        <dbReference type="Proteomes" id="UP000245535"/>
    </source>
</evidence>
<organism evidence="2 3">
    <name type="scientific">Sediminitomix flava</name>
    <dbReference type="NCBI Taxonomy" id="379075"/>
    <lineage>
        <taxon>Bacteria</taxon>
        <taxon>Pseudomonadati</taxon>
        <taxon>Bacteroidota</taxon>
        <taxon>Cytophagia</taxon>
        <taxon>Cytophagales</taxon>
        <taxon>Flammeovirgaceae</taxon>
        <taxon>Sediminitomix</taxon>
    </lineage>
</organism>
<dbReference type="AlphaFoldDB" id="A0A315ZHG3"/>
<comment type="caution">
    <text evidence="2">The sequence shown here is derived from an EMBL/GenBank/DDBJ whole genome shotgun (WGS) entry which is preliminary data.</text>
</comment>
<sequence>MDKRFSEFLSVDNAVLTLIDHQTGLLASVRDIEPDLLRTNLIALVKMAKAADIPVIITSSMPEGPNGPFIQSVLDIVPDAVHIKRPGEINAWDNPEFKAAVEQTGRKKIIMAGIVTDVCLMFPALSALAEGYDPYAIIDASGTWNKLVQEVTVQRLAQAGVKVSTWASALAEIMHDWRTEKAYPLAEVLASHTSYGLVYESFLVQQPQTAE</sequence>
<dbReference type="Gene3D" id="3.40.50.850">
    <property type="entry name" value="Isochorismatase-like"/>
    <property type="match status" value="1"/>
</dbReference>
<dbReference type="InterPro" id="IPR053152">
    <property type="entry name" value="Hydrolase_YcaC-like"/>
</dbReference>
<dbReference type="EMBL" id="QGDO01000001">
    <property type="protein sequence ID" value="PWJ45016.1"/>
    <property type="molecule type" value="Genomic_DNA"/>
</dbReference>
<gene>
    <name evidence="2" type="ORF">BC781_1011414</name>
</gene>
<accession>A0A315ZHG3</accession>
<dbReference type="Pfam" id="PF00857">
    <property type="entry name" value="Isochorismatase"/>
    <property type="match status" value="1"/>
</dbReference>
<dbReference type="InterPro" id="IPR036380">
    <property type="entry name" value="Isochorismatase-like_sf"/>
</dbReference>
<protein>
    <submittedName>
        <fullName evidence="2">Nicotinamidase-related amidase</fullName>
    </submittedName>
</protein>
<name>A0A315ZHG3_SEDFL</name>
<dbReference type="PANTHER" id="PTHR43559">
    <property type="entry name" value="HYDROLASE YCAC-RELATED"/>
    <property type="match status" value="1"/>
</dbReference>
<evidence type="ECO:0000259" key="1">
    <source>
        <dbReference type="Pfam" id="PF00857"/>
    </source>
</evidence>
<keyword evidence="3" id="KW-1185">Reference proteome</keyword>
<feature type="domain" description="Isochorismatase-like" evidence="1">
    <location>
        <begin position="16"/>
        <end position="167"/>
    </location>
</feature>
<dbReference type="InterPro" id="IPR000868">
    <property type="entry name" value="Isochorismatase-like_dom"/>
</dbReference>
<proteinExistence type="predicted"/>
<dbReference type="RefSeq" id="WP_109616472.1">
    <property type="nucleotide sequence ID" value="NZ_QGDO01000001.1"/>
</dbReference>
<dbReference type="SUPFAM" id="SSF52499">
    <property type="entry name" value="Isochorismatase-like hydrolases"/>
    <property type="match status" value="1"/>
</dbReference>
<dbReference type="PANTHER" id="PTHR43559:SF2">
    <property type="entry name" value="HOMOLOG OF SLSA IN STM"/>
    <property type="match status" value="1"/>
</dbReference>
<dbReference type="Proteomes" id="UP000245535">
    <property type="component" value="Unassembled WGS sequence"/>
</dbReference>
<dbReference type="OrthoDB" id="9789777at2"/>